<evidence type="ECO:0000313" key="4">
    <source>
        <dbReference type="Proteomes" id="UP000008044"/>
    </source>
</evidence>
<accession>A0A0H3I6X2</accession>
<dbReference type="AlphaFoldDB" id="A0A0H3I6X2"/>
<feature type="signal peptide" evidence="1">
    <location>
        <begin position="1"/>
        <end position="31"/>
    </location>
</feature>
<dbReference type="EMBL" id="CP003415">
    <property type="protein sequence ID" value="AFI89681.1"/>
    <property type="molecule type" value="Genomic_DNA"/>
</dbReference>
<reference evidence="2" key="2">
    <citation type="submission" date="2012-03" db="EMBL/GenBank/DDBJ databases">
        <authorList>
            <person name="Koskinen P."/>
            <person name="Laine P."/>
            <person name="Niemi O."/>
            <person name="Nykyri J."/>
            <person name="Harjunpaa H."/>
            <person name="Auvinen P."/>
            <person name="Paulin L."/>
            <person name="Pirhonen M."/>
            <person name="Palva T."/>
            <person name="Holm L."/>
        </authorList>
    </citation>
    <scope>NUCLEOTIDE SEQUENCE</scope>
    <source>
        <strain evidence="2">SCC3193</strain>
    </source>
</reference>
<keyword evidence="5" id="KW-1185">Reference proteome</keyword>
<evidence type="ECO:0000313" key="2">
    <source>
        <dbReference type="EMBL" id="AFI89681.1"/>
    </source>
</evidence>
<evidence type="ECO:0000313" key="5">
    <source>
        <dbReference type="Proteomes" id="UP001194579"/>
    </source>
</evidence>
<evidence type="ECO:0000313" key="3">
    <source>
        <dbReference type="EMBL" id="MBI0556261.1"/>
    </source>
</evidence>
<dbReference type="Proteomes" id="UP000008044">
    <property type="component" value="Chromosome"/>
</dbReference>
<reference evidence="2 4" key="1">
    <citation type="journal article" date="2012" name="J. Bacteriol.">
        <title>Genome sequence of Pectobacterium sp. strain SCC3193.</title>
        <authorList>
            <person name="Koskinen J.P."/>
            <person name="Laine P."/>
            <person name="Niemi O."/>
            <person name="Nykyri J."/>
            <person name="Harjunpaa H."/>
            <person name="Auvinen P."/>
            <person name="Paulin L."/>
            <person name="Pirhonen M."/>
            <person name="Palva T."/>
            <person name="Holm L."/>
        </authorList>
    </citation>
    <scope>NUCLEOTIDE SEQUENCE [LARGE SCALE GENOMIC DNA]</scope>
    <source>
        <strain evidence="2 4">SCC3193</strain>
    </source>
</reference>
<organism evidence="2 4">
    <name type="scientific">Pectobacterium parmentieri</name>
    <dbReference type="NCBI Taxonomy" id="1905730"/>
    <lineage>
        <taxon>Bacteria</taxon>
        <taxon>Pseudomonadati</taxon>
        <taxon>Pseudomonadota</taxon>
        <taxon>Gammaproteobacteria</taxon>
        <taxon>Enterobacterales</taxon>
        <taxon>Pectobacteriaceae</taxon>
        <taxon>Pectobacterium</taxon>
    </lineage>
</organism>
<proteinExistence type="predicted"/>
<dbReference type="STRING" id="1905730.W5S_1589"/>
<dbReference type="EMBL" id="WABS01000039">
    <property type="protein sequence ID" value="MBI0556261.1"/>
    <property type="molecule type" value="Genomic_DNA"/>
</dbReference>
<sequence>MSKNEERIDWHLQVKSALLLMLSVSALPAMASEPNLKFNTAITVSKERPCELNITPKNTLPPFSYEKNESGGNRFRAEGGGNIKIDIDAIGENECTIGKLEISMQSVDTINGITALILKNRKGYIPFDYALGESFVQTKDGKLSYAMSRVSRKSKYGSVIKASEYATLHGKAYRDIVWHNHSGRIPWISAEDMYAGDDHIPFWLSPSDSATPVIIDSSDVRKLVVNIKPAYSVYPYNTDTQKRDDNVVNAGDTLENTAVFTFTSV</sequence>
<feature type="chain" id="PRO_5002611849" evidence="1">
    <location>
        <begin position="32"/>
        <end position="265"/>
    </location>
</feature>
<protein>
    <submittedName>
        <fullName evidence="2">Uncharacterized protein</fullName>
    </submittedName>
</protein>
<dbReference type="KEGG" id="pec:W5S_1589"/>
<reference evidence="5" key="3">
    <citation type="submission" date="2023-07" db="EMBL/GenBank/DDBJ databases">
        <title>Identification of Pectobacterium versatile causing blackleg of potato from New York State with a whole genome sequencing approach.</title>
        <authorList>
            <person name="Ma X."/>
            <person name="Swingle B."/>
        </authorList>
    </citation>
    <scope>NUCLEOTIDE SEQUENCE [LARGE SCALE GENOMIC DNA]</scope>
    <source>
        <strain evidence="5">NY1588A</strain>
    </source>
</reference>
<keyword evidence="1" id="KW-0732">Signal</keyword>
<dbReference type="PATRIC" id="fig|1166016.3.peg.1607"/>
<evidence type="ECO:0000256" key="1">
    <source>
        <dbReference type="SAM" id="SignalP"/>
    </source>
</evidence>
<dbReference type="HOGENOM" id="CLU_1049076_0_0_6"/>
<gene>
    <name evidence="2" type="ordered locus">W5S_1589</name>
    <name evidence="3" type="ORF">F6Q06_17470</name>
</gene>
<name>A0A0H3I6X2_PECPM</name>
<dbReference type="RefSeq" id="WP_014699341.1">
    <property type="nucleotide sequence ID" value="NC_017845.1"/>
</dbReference>
<dbReference type="Proteomes" id="UP001194579">
    <property type="component" value="Unassembled WGS sequence"/>
</dbReference>
<reference evidence="3" key="4">
    <citation type="submission" date="2024-05" db="EMBL/GenBank/DDBJ databases">
        <title>Identification of Pectobacterium versatile causing blackleg of potato from New York State with a whole genome sequencing approach.</title>
        <authorList>
            <person name="Ma X."/>
            <person name="Swingle B."/>
        </authorList>
    </citation>
    <scope>NUCLEOTIDE SEQUENCE</scope>
    <source>
        <strain evidence="3">NY1588A</strain>
    </source>
</reference>